<dbReference type="SUPFAM" id="SSF53822">
    <property type="entry name" value="Periplasmic binding protein-like I"/>
    <property type="match status" value="1"/>
</dbReference>
<feature type="non-terminal residue" evidence="7">
    <location>
        <position position="215"/>
    </location>
</feature>
<evidence type="ECO:0000256" key="3">
    <source>
        <dbReference type="ARBA" id="ARBA00022989"/>
    </source>
</evidence>
<dbReference type="InterPro" id="IPR028082">
    <property type="entry name" value="Peripla_BP_I"/>
</dbReference>
<protein>
    <recommendedName>
        <fullName evidence="6">Receptor ligand binding region domain-containing protein</fullName>
    </recommendedName>
</protein>
<dbReference type="AlphaFoldDB" id="A0AA36D4Q3"/>
<dbReference type="EMBL" id="CATQJA010002662">
    <property type="protein sequence ID" value="CAJ0581038.1"/>
    <property type="molecule type" value="Genomic_DNA"/>
</dbReference>
<dbReference type="Gene3D" id="3.40.50.2300">
    <property type="match status" value="1"/>
</dbReference>
<accession>A0AA36D4Q3</accession>
<keyword evidence="3" id="KW-1133">Transmembrane helix</keyword>
<keyword evidence="5" id="KW-0732">Signal</keyword>
<keyword evidence="2" id="KW-0812">Transmembrane</keyword>
<feature type="signal peptide" evidence="5">
    <location>
        <begin position="1"/>
        <end position="24"/>
    </location>
</feature>
<comment type="caution">
    <text evidence="7">The sequence shown here is derived from an EMBL/GenBank/DDBJ whole genome shotgun (WGS) entry which is preliminary data.</text>
</comment>
<proteinExistence type="predicted"/>
<evidence type="ECO:0000256" key="1">
    <source>
        <dbReference type="ARBA" id="ARBA00004370"/>
    </source>
</evidence>
<organism evidence="7 8">
    <name type="scientific">Mesorhabditis spiculigera</name>
    <dbReference type="NCBI Taxonomy" id="96644"/>
    <lineage>
        <taxon>Eukaryota</taxon>
        <taxon>Metazoa</taxon>
        <taxon>Ecdysozoa</taxon>
        <taxon>Nematoda</taxon>
        <taxon>Chromadorea</taxon>
        <taxon>Rhabditida</taxon>
        <taxon>Rhabditina</taxon>
        <taxon>Rhabditomorpha</taxon>
        <taxon>Rhabditoidea</taxon>
        <taxon>Rhabditidae</taxon>
        <taxon>Mesorhabditinae</taxon>
        <taxon>Mesorhabditis</taxon>
    </lineage>
</organism>
<evidence type="ECO:0000313" key="7">
    <source>
        <dbReference type="EMBL" id="CAJ0581038.1"/>
    </source>
</evidence>
<keyword evidence="4" id="KW-0472">Membrane</keyword>
<evidence type="ECO:0000256" key="2">
    <source>
        <dbReference type="ARBA" id="ARBA00022692"/>
    </source>
</evidence>
<evidence type="ECO:0000256" key="5">
    <source>
        <dbReference type="SAM" id="SignalP"/>
    </source>
</evidence>
<feature type="chain" id="PRO_5041406515" description="Receptor ligand binding region domain-containing protein" evidence="5">
    <location>
        <begin position="25"/>
        <end position="215"/>
    </location>
</feature>
<gene>
    <name evidence="7" type="ORF">MSPICULIGERA_LOCUS19207</name>
</gene>
<feature type="domain" description="Receptor ligand binding region" evidence="6">
    <location>
        <begin position="118"/>
        <end position="207"/>
    </location>
</feature>
<dbReference type="InterPro" id="IPR001828">
    <property type="entry name" value="ANF_lig-bd_rcpt"/>
</dbReference>
<dbReference type="GO" id="GO:0016020">
    <property type="term" value="C:membrane"/>
    <property type="evidence" value="ECO:0007669"/>
    <property type="project" value="UniProtKB-SubCell"/>
</dbReference>
<dbReference type="Pfam" id="PF01094">
    <property type="entry name" value="ANF_receptor"/>
    <property type="match status" value="1"/>
</dbReference>
<comment type="subcellular location">
    <subcellularLocation>
        <location evidence="1">Membrane</location>
    </subcellularLocation>
</comment>
<evidence type="ECO:0000256" key="4">
    <source>
        <dbReference type="ARBA" id="ARBA00023136"/>
    </source>
</evidence>
<keyword evidence="8" id="KW-1185">Reference proteome</keyword>
<reference evidence="7" key="1">
    <citation type="submission" date="2023-06" db="EMBL/GenBank/DDBJ databases">
        <authorList>
            <person name="Delattre M."/>
        </authorList>
    </citation>
    <scope>NUCLEOTIDE SEQUENCE</scope>
    <source>
        <strain evidence="7">AF72</strain>
    </source>
</reference>
<name>A0AA36D4Q3_9BILA</name>
<evidence type="ECO:0000313" key="8">
    <source>
        <dbReference type="Proteomes" id="UP001177023"/>
    </source>
</evidence>
<sequence>MCDSITLCRLALLGFILLLAEVETEKGIVKIGLVYQGYPRSKSYDKTFRTVLQQISDGTKSPALRAVAKDYIFAPVDCTVPRGLFYASHVLHCLCDVFLKERVSAIILLTSMEEYDRSTAAAQYFLTMASHTGIPIIAFNADNSGFTFGKDLSPYRIIQLAPPIEHQIQAMLALLNRYNWSKFGVVSSNMAGSKGFVDSVYREVAKENQGRQGLR</sequence>
<evidence type="ECO:0000259" key="6">
    <source>
        <dbReference type="Pfam" id="PF01094"/>
    </source>
</evidence>
<dbReference type="Proteomes" id="UP001177023">
    <property type="component" value="Unassembled WGS sequence"/>
</dbReference>